<accession>A0A1H1GYY1</accession>
<sequence length="219" mass="24688">MTDANNNQKPDYPTVSLGEVRGGEEILLAVVEPMNWENGKYSIKGFQKKHLIACEQSVSRQCYSSPRRLNFFVFDILLGKAGRIAVGVQSFNANALQNIRSDDGTNQFIINDAPIVQRGKIDFAHAHIGFSNEIAYATINKKNIQAAAIENLFELFRQSGAVLDPRSRFPRPPFLYMRLSEMRLAAHRLHLWVTGKGREFIRLDTQRRKSSDGSPDAHA</sequence>
<dbReference type="AlphaFoldDB" id="A0A1H1GYY1"/>
<evidence type="ECO:0000313" key="1">
    <source>
        <dbReference type="EMBL" id="SDR18303.1"/>
    </source>
</evidence>
<dbReference type="EMBL" id="FNKX01000001">
    <property type="protein sequence ID" value="SDR18303.1"/>
    <property type="molecule type" value="Genomic_DNA"/>
</dbReference>
<name>A0A1H1GYY1_9BURK</name>
<dbReference type="STRING" id="157910.SAMN05445850_3163"/>
<dbReference type="RefSeq" id="WP_143037167.1">
    <property type="nucleotide sequence ID" value="NZ_FNKX01000001.1"/>
</dbReference>
<keyword evidence="2" id="KW-1185">Reference proteome</keyword>
<proteinExistence type="predicted"/>
<reference evidence="2" key="1">
    <citation type="submission" date="2016-10" db="EMBL/GenBank/DDBJ databases">
        <authorList>
            <person name="Varghese N."/>
            <person name="Submissions S."/>
        </authorList>
    </citation>
    <scope>NUCLEOTIDE SEQUENCE [LARGE SCALE GENOMIC DNA]</scope>
    <source>
        <strain evidence="2">DUS833</strain>
    </source>
</reference>
<evidence type="ECO:0000313" key="2">
    <source>
        <dbReference type="Proteomes" id="UP000199365"/>
    </source>
</evidence>
<protein>
    <submittedName>
        <fullName evidence="1">Uncharacterized protein</fullName>
    </submittedName>
</protein>
<organism evidence="1 2">
    <name type="scientific">Paraburkholderia tuberum</name>
    <dbReference type="NCBI Taxonomy" id="157910"/>
    <lineage>
        <taxon>Bacteria</taxon>
        <taxon>Pseudomonadati</taxon>
        <taxon>Pseudomonadota</taxon>
        <taxon>Betaproteobacteria</taxon>
        <taxon>Burkholderiales</taxon>
        <taxon>Burkholderiaceae</taxon>
        <taxon>Paraburkholderia</taxon>
    </lineage>
</organism>
<gene>
    <name evidence="1" type="ORF">SAMN05445850_3163</name>
</gene>
<dbReference type="Proteomes" id="UP000199365">
    <property type="component" value="Unassembled WGS sequence"/>
</dbReference>